<organism evidence="10 11">
    <name type="scientific">Candidatus Borkfalkia ceftriaxoniphila</name>
    <dbReference type="NCBI Taxonomy" id="2508949"/>
    <lineage>
        <taxon>Bacteria</taxon>
        <taxon>Bacillati</taxon>
        <taxon>Bacillota</taxon>
        <taxon>Clostridia</taxon>
        <taxon>Christensenellales</taxon>
        <taxon>Christensenellaceae</taxon>
        <taxon>Candidatus Borkfalkia</taxon>
    </lineage>
</organism>
<dbReference type="OrthoDB" id="9813612at2"/>
<dbReference type="PROSITE" id="PS00599">
    <property type="entry name" value="AA_TRANSFER_CLASS_2"/>
    <property type="match status" value="1"/>
</dbReference>
<dbReference type="NCBIfam" id="TIGR01141">
    <property type="entry name" value="hisC"/>
    <property type="match status" value="1"/>
</dbReference>
<dbReference type="EC" id="2.6.1.9" evidence="8"/>
<name>A0A4Q2KD21_9FIRM</name>
<comment type="similarity">
    <text evidence="8">Belongs to the class-II pyridoxal-phosphate-dependent aminotransferase family. Histidinol-phosphate aminotransferase subfamily.</text>
</comment>
<dbReference type="InterPro" id="IPR050106">
    <property type="entry name" value="HistidinolP_aminotransfase"/>
</dbReference>
<feature type="domain" description="Aminotransferase class I/classII large" evidence="9">
    <location>
        <begin position="26"/>
        <end position="349"/>
    </location>
</feature>
<dbReference type="GO" id="GO:0030170">
    <property type="term" value="F:pyridoxal phosphate binding"/>
    <property type="evidence" value="ECO:0007669"/>
    <property type="project" value="InterPro"/>
</dbReference>
<dbReference type="InterPro" id="IPR001917">
    <property type="entry name" value="Aminotrans_II_pyridoxalP_BS"/>
</dbReference>
<comment type="pathway">
    <text evidence="2 8">Amino-acid biosynthesis; L-histidine biosynthesis; L-histidine from 5-phospho-alpha-D-ribose 1-diphosphate: step 7/9.</text>
</comment>
<reference evidence="10 11" key="1">
    <citation type="journal article" date="2019" name="Gut">
        <title>Antibiotics-induced monodominance of a novel gut bacterial order.</title>
        <authorList>
            <person name="Hildebrand F."/>
            <person name="Moitinho-Silva L."/>
            <person name="Blasche S."/>
            <person name="Jahn M.T."/>
            <person name="Gossmann T.I."/>
            <person name="Heuerta-Cepas J."/>
            <person name="Hercog R."/>
            <person name="Luetge M."/>
            <person name="Bahram M."/>
            <person name="Pryszlak A."/>
            <person name="Alves R.J."/>
            <person name="Waszak S.M."/>
            <person name="Zhu A."/>
            <person name="Ye L."/>
            <person name="Costea P.I."/>
            <person name="Aalvink S."/>
            <person name="Belzer C."/>
            <person name="Forslund S.K."/>
            <person name="Sunagawa S."/>
            <person name="Hentschel U."/>
            <person name="Merten C."/>
            <person name="Patil K.R."/>
            <person name="Benes V."/>
            <person name="Bork P."/>
        </authorList>
    </citation>
    <scope>NUCLEOTIDE SEQUENCE [LARGE SCALE GENOMIC DNA]</scope>
    <source>
        <strain evidence="10 11">HDS1380</strain>
    </source>
</reference>
<keyword evidence="8" id="KW-0028">Amino-acid biosynthesis</keyword>
<dbReference type="AlphaFoldDB" id="A0A4Q2KD21"/>
<dbReference type="InterPro" id="IPR015421">
    <property type="entry name" value="PyrdxlP-dep_Trfase_major"/>
</dbReference>
<dbReference type="UniPathway" id="UPA00031">
    <property type="reaction ID" value="UER00012"/>
</dbReference>
<comment type="subunit">
    <text evidence="3 8">Homodimer.</text>
</comment>
<evidence type="ECO:0000256" key="5">
    <source>
        <dbReference type="ARBA" id="ARBA00022679"/>
    </source>
</evidence>
<dbReference type="Gene3D" id="3.90.1150.10">
    <property type="entry name" value="Aspartate Aminotransferase, domain 1"/>
    <property type="match status" value="1"/>
</dbReference>
<dbReference type="CDD" id="cd00609">
    <property type="entry name" value="AAT_like"/>
    <property type="match status" value="1"/>
</dbReference>
<dbReference type="InterPro" id="IPR015424">
    <property type="entry name" value="PyrdxlP-dep_Trfase"/>
</dbReference>
<evidence type="ECO:0000256" key="2">
    <source>
        <dbReference type="ARBA" id="ARBA00005011"/>
    </source>
</evidence>
<evidence type="ECO:0000259" key="9">
    <source>
        <dbReference type="Pfam" id="PF00155"/>
    </source>
</evidence>
<dbReference type="GO" id="GO:0004400">
    <property type="term" value="F:histidinol-phosphate transaminase activity"/>
    <property type="evidence" value="ECO:0007669"/>
    <property type="project" value="UniProtKB-UniRule"/>
</dbReference>
<dbReference type="GO" id="GO:0000105">
    <property type="term" value="P:L-histidine biosynthetic process"/>
    <property type="evidence" value="ECO:0007669"/>
    <property type="project" value="UniProtKB-UniRule"/>
</dbReference>
<dbReference type="Pfam" id="PF00155">
    <property type="entry name" value="Aminotran_1_2"/>
    <property type="match status" value="1"/>
</dbReference>
<dbReference type="InterPro" id="IPR004839">
    <property type="entry name" value="Aminotransferase_I/II_large"/>
</dbReference>
<evidence type="ECO:0000256" key="6">
    <source>
        <dbReference type="ARBA" id="ARBA00022898"/>
    </source>
</evidence>
<dbReference type="HAMAP" id="MF_01023">
    <property type="entry name" value="HisC_aminotrans_2"/>
    <property type="match status" value="1"/>
</dbReference>
<feature type="modified residue" description="N6-(pyridoxal phosphate)lysine" evidence="8">
    <location>
        <position position="212"/>
    </location>
</feature>
<comment type="cofactor">
    <cofactor evidence="1 8">
        <name>pyridoxal 5'-phosphate</name>
        <dbReference type="ChEBI" id="CHEBI:597326"/>
    </cofactor>
</comment>
<evidence type="ECO:0000256" key="8">
    <source>
        <dbReference type="HAMAP-Rule" id="MF_01023"/>
    </source>
</evidence>
<dbReference type="Proteomes" id="UP000291269">
    <property type="component" value="Unassembled WGS sequence"/>
</dbReference>
<dbReference type="RefSeq" id="WP_129225097.1">
    <property type="nucleotide sequence ID" value="NZ_SDOZ01000002.1"/>
</dbReference>
<evidence type="ECO:0000313" key="11">
    <source>
        <dbReference type="Proteomes" id="UP000291269"/>
    </source>
</evidence>
<dbReference type="EMBL" id="SDOZ01000002">
    <property type="protein sequence ID" value="RXZ61929.1"/>
    <property type="molecule type" value="Genomic_DNA"/>
</dbReference>
<proteinExistence type="inferred from homology"/>
<evidence type="ECO:0000256" key="7">
    <source>
        <dbReference type="ARBA" id="ARBA00047481"/>
    </source>
</evidence>
<keyword evidence="4 8" id="KW-0032">Aminotransferase</keyword>
<sequence length="353" mass="39058">MKSFLSRTAREIEPYTAGEQPADRRYVKLNTNENPYPPSPAARKAYETFDFSSLNLYPSLTMDALRENIARAEGVAKENIFCGNGSDEILALCFPAFFDSDGEGAAFAEITYSFYPVFCDFFKVKAHTIEMEEDLSLDLAKLTAAKAQGVLVANPNAPTGIGIPLDEMEAFIRANAARVVIVDEAYMPFFNQSAVSLVKKYPNLVVVKTFSKGYSLAGMRCGYAVADPALIDGLERVKDCFNSYPVDRVCQAVCAAAIADKSYYNERNAIVVSERERVSETLAKKGFTVLPSKANFVFAAHKCLSGRRVYEELRARGVLVRHFTKPKIENFCRITIGSPEQNDALFAALDEIL</sequence>
<dbReference type="InterPro" id="IPR005861">
    <property type="entry name" value="HisP_aminotrans"/>
</dbReference>
<dbReference type="InterPro" id="IPR015422">
    <property type="entry name" value="PyrdxlP-dep_Trfase_small"/>
</dbReference>
<evidence type="ECO:0000256" key="4">
    <source>
        <dbReference type="ARBA" id="ARBA00022576"/>
    </source>
</evidence>
<comment type="catalytic activity">
    <reaction evidence="7 8">
        <text>L-histidinol phosphate + 2-oxoglutarate = 3-(imidazol-4-yl)-2-oxopropyl phosphate + L-glutamate</text>
        <dbReference type="Rhea" id="RHEA:23744"/>
        <dbReference type="ChEBI" id="CHEBI:16810"/>
        <dbReference type="ChEBI" id="CHEBI:29985"/>
        <dbReference type="ChEBI" id="CHEBI:57766"/>
        <dbReference type="ChEBI" id="CHEBI:57980"/>
        <dbReference type="EC" id="2.6.1.9"/>
    </reaction>
</comment>
<evidence type="ECO:0000256" key="1">
    <source>
        <dbReference type="ARBA" id="ARBA00001933"/>
    </source>
</evidence>
<dbReference type="SUPFAM" id="SSF53383">
    <property type="entry name" value="PLP-dependent transferases"/>
    <property type="match status" value="1"/>
</dbReference>
<keyword evidence="11" id="KW-1185">Reference proteome</keyword>
<dbReference type="PANTHER" id="PTHR43643">
    <property type="entry name" value="HISTIDINOL-PHOSPHATE AMINOTRANSFERASE 2"/>
    <property type="match status" value="1"/>
</dbReference>
<keyword evidence="5 8" id="KW-0808">Transferase</keyword>
<evidence type="ECO:0000256" key="3">
    <source>
        <dbReference type="ARBA" id="ARBA00011738"/>
    </source>
</evidence>
<dbReference type="Gene3D" id="3.40.640.10">
    <property type="entry name" value="Type I PLP-dependent aspartate aminotransferase-like (Major domain)"/>
    <property type="match status" value="1"/>
</dbReference>
<gene>
    <name evidence="8" type="primary">hisC</name>
    <name evidence="10" type="ORF">ESZ91_05950</name>
</gene>
<accession>A0A4Q2KD21</accession>
<dbReference type="PANTHER" id="PTHR43643:SF3">
    <property type="entry name" value="HISTIDINOL-PHOSPHATE AMINOTRANSFERASE"/>
    <property type="match status" value="1"/>
</dbReference>
<keyword evidence="6 8" id="KW-0663">Pyridoxal phosphate</keyword>
<keyword evidence="8" id="KW-0368">Histidine biosynthesis</keyword>
<evidence type="ECO:0000313" key="10">
    <source>
        <dbReference type="EMBL" id="RXZ61929.1"/>
    </source>
</evidence>
<comment type="caution">
    <text evidence="10">The sequence shown here is derived from an EMBL/GenBank/DDBJ whole genome shotgun (WGS) entry which is preliminary data.</text>
</comment>
<protein>
    <recommendedName>
        <fullName evidence="8">Histidinol-phosphate aminotransferase</fullName>
        <ecNumber evidence="8">2.6.1.9</ecNumber>
    </recommendedName>
    <alternativeName>
        <fullName evidence="8">Imidazole acetol-phosphate transaminase</fullName>
    </alternativeName>
</protein>